<dbReference type="PANTHER" id="PTHR43975">
    <property type="entry name" value="ZGC:101858"/>
    <property type="match status" value="1"/>
</dbReference>
<evidence type="ECO:0000256" key="1">
    <source>
        <dbReference type="ARBA" id="ARBA00023002"/>
    </source>
</evidence>
<proteinExistence type="predicted"/>
<evidence type="ECO:0000259" key="2">
    <source>
        <dbReference type="SMART" id="SM00822"/>
    </source>
</evidence>
<dbReference type="InterPro" id="IPR057326">
    <property type="entry name" value="KR_dom"/>
</dbReference>
<gene>
    <name evidence="3" type="ORF">BKA07_000098</name>
</gene>
<dbReference type="CDD" id="cd05233">
    <property type="entry name" value="SDR_c"/>
    <property type="match status" value="1"/>
</dbReference>
<keyword evidence="1" id="KW-0560">Oxidoreductase</keyword>
<reference evidence="3 4" key="1">
    <citation type="submission" date="2020-03" db="EMBL/GenBank/DDBJ databases">
        <title>Sequencing the genomes of 1000 actinobacteria strains.</title>
        <authorList>
            <person name="Klenk H.-P."/>
        </authorList>
    </citation>
    <scope>NUCLEOTIDE SEQUENCE [LARGE SCALE GENOMIC DNA]</scope>
    <source>
        <strain evidence="3 4">DSM 18964</strain>
    </source>
</reference>
<dbReference type="EMBL" id="JAATJN010000001">
    <property type="protein sequence ID" value="NJC55063.1"/>
    <property type="molecule type" value="Genomic_DNA"/>
</dbReference>
<dbReference type="InterPro" id="IPR036291">
    <property type="entry name" value="NAD(P)-bd_dom_sf"/>
</dbReference>
<sequence>MIETFRPHVLITGAASGIGKEIACQFAEQGAQLSLVDFNEESLHSVADDLRRGGAEVNSITADLRDPRTPVQVIESAFVFGEVHVLINSAGVYPAVPLLDITAEVWDAVQSINVRAPQLLTVEFAKRMNNLDEGLPLGYPAVVNISSGAALRARPGAAPYTTSKAALEMVTKSSALELGPMGVRVNAVAPGFVVVDSELNRLTDDYVSKVSANPLGRKGRPDDIARAVLWLASPAAEWITGEILRVDGGSATGALNLPVHWPETRTEIDDEPATMSALKASTTE</sequence>
<evidence type="ECO:0000313" key="4">
    <source>
        <dbReference type="Proteomes" id="UP000576792"/>
    </source>
</evidence>
<dbReference type="PANTHER" id="PTHR43975:SF2">
    <property type="entry name" value="EG:BACR7A4.14 PROTEIN-RELATED"/>
    <property type="match status" value="1"/>
</dbReference>
<name>A0A846RWR6_9MICO</name>
<dbReference type="GO" id="GO:0016491">
    <property type="term" value="F:oxidoreductase activity"/>
    <property type="evidence" value="ECO:0007669"/>
    <property type="project" value="UniProtKB-KW"/>
</dbReference>
<dbReference type="PRINTS" id="PR00081">
    <property type="entry name" value="GDHRDH"/>
</dbReference>
<comment type="caution">
    <text evidence="3">The sequence shown here is derived from an EMBL/GenBank/DDBJ whole genome shotgun (WGS) entry which is preliminary data.</text>
</comment>
<dbReference type="InterPro" id="IPR002347">
    <property type="entry name" value="SDR_fam"/>
</dbReference>
<organism evidence="3 4">
    <name type="scientific">Brevibacterium marinum</name>
    <dbReference type="NCBI Taxonomy" id="418643"/>
    <lineage>
        <taxon>Bacteria</taxon>
        <taxon>Bacillati</taxon>
        <taxon>Actinomycetota</taxon>
        <taxon>Actinomycetes</taxon>
        <taxon>Micrococcales</taxon>
        <taxon>Brevibacteriaceae</taxon>
        <taxon>Brevibacterium</taxon>
    </lineage>
</organism>
<dbReference type="FunFam" id="3.40.50.720:FF:000084">
    <property type="entry name" value="Short-chain dehydrogenase reductase"/>
    <property type="match status" value="1"/>
</dbReference>
<dbReference type="Pfam" id="PF13561">
    <property type="entry name" value="adh_short_C2"/>
    <property type="match status" value="1"/>
</dbReference>
<dbReference type="RefSeq" id="WP_167949151.1">
    <property type="nucleotide sequence ID" value="NZ_BAAAPQ010000026.1"/>
</dbReference>
<accession>A0A846RWR6</accession>
<dbReference type="SMART" id="SM00822">
    <property type="entry name" value="PKS_KR"/>
    <property type="match status" value="1"/>
</dbReference>
<dbReference type="Proteomes" id="UP000576792">
    <property type="component" value="Unassembled WGS sequence"/>
</dbReference>
<dbReference type="Gene3D" id="3.40.50.720">
    <property type="entry name" value="NAD(P)-binding Rossmann-like Domain"/>
    <property type="match status" value="1"/>
</dbReference>
<evidence type="ECO:0000313" key="3">
    <source>
        <dbReference type="EMBL" id="NJC55063.1"/>
    </source>
</evidence>
<dbReference type="AlphaFoldDB" id="A0A846RWR6"/>
<feature type="domain" description="Ketoreductase" evidence="2">
    <location>
        <begin position="7"/>
        <end position="191"/>
    </location>
</feature>
<dbReference type="PRINTS" id="PR00080">
    <property type="entry name" value="SDRFAMILY"/>
</dbReference>
<dbReference type="SUPFAM" id="SSF51735">
    <property type="entry name" value="NAD(P)-binding Rossmann-fold domains"/>
    <property type="match status" value="1"/>
</dbReference>
<keyword evidence="4" id="KW-1185">Reference proteome</keyword>
<protein>
    <submittedName>
        <fullName evidence="3">NAD(P)-dependent dehydrogenase (Short-subunit alcohol dehydrogenase family)</fullName>
    </submittedName>
</protein>